<keyword evidence="4" id="KW-0378">Hydrolase</keyword>
<proteinExistence type="predicted"/>
<dbReference type="SMART" id="SM00028">
    <property type="entry name" value="TPR"/>
    <property type="match status" value="3"/>
</dbReference>
<sequence>MAYSLEDRAFQRKLTRRDFIWLSTVAAAGSMTGCAKNPVTGDSQLMLMSEAEEIQVDQEQAPHQFSADYGAVQDNALNTYITTVGNSMTQSSHRPHMPYSFRAVNATYVNAYTFPAGSIATTRGILLEMDNEAELAALLGHEIGHVNARHAAERQTKGLLASAVVAGASLATQYSKYNEYAALVQGIGGFASGALLAKYSRDNERQADSLGMEYMSRAKQNPNGMTGLMEVLVNKSQAKPNALEAMFSSHPMSQDRYDTAKQRAASQYGSLLVLPDNRERYMDNIAKLRAMKPVVDKLQDGEAQLKQEKFHDAKNSFARALRKAPRDYAALVLMSKCQLALDKPKTARHYAQKAQHIYPTEAQGHHLNGISQLAMGKSADAYQAFKRYEQLLPGNPSTLFLQGVSLEGMQQKQAAAEVYNRYLKSVKQGDQAQHAYSRLQAWGYVR</sequence>
<keyword evidence="3" id="KW-0479">Metal-binding</keyword>
<dbReference type="Gene3D" id="1.25.40.10">
    <property type="entry name" value="Tetratricopeptide repeat domain"/>
    <property type="match status" value="1"/>
</dbReference>
<organism evidence="8 9">
    <name type="scientific">Candidatus Venteria ishoeyi</name>
    <dbReference type="NCBI Taxonomy" id="1899563"/>
    <lineage>
        <taxon>Bacteria</taxon>
        <taxon>Pseudomonadati</taxon>
        <taxon>Pseudomonadota</taxon>
        <taxon>Gammaproteobacteria</taxon>
        <taxon>Thiotrichales</taxon>
        <taxon>Thiotrichaceae</taxon>
        <taxon>Venteria</taxon>
    </lineage>
</organism>
<dbReference type="InterPro" id="IPR019734">
    <property type="entry name" value="TPR_rpt"/>
</dbReference>
<name>A0A1H6FA07_9GAMM</name>
<dbReference type="AlphaFoldDB" id="A0A1H6FA07"/>
<dbReference type="PANTHER" id="PTHR22726">
    <property type="entry name" value="METALLOENDOPEPTIDASE OMA1"/>
    <property type="match status" value="1"/>
</dbReference>
<dbReference type="Proteomes" id="UP000236724">
    <property type="component" value="Unassembled WGS sequence"/>
</dbReference>
<evidence type="ECO:0000256" key="4">
    <source>
        <dbReference type="ARBA" id="ARBA00022801"/>
    </source>
</evidence>
<gene>
    <name evidence="8" type="primary">yfgC_1</name>
    <name evidence="8" type="ORF">MBHS_02798</name>
</gene>
<dbReference type="InterPro" id="IPR001915">
    <property type="entry name" value="Peptidase_M48"/>
</dbReference>
<evidence type="ECO:0000259" key="7">
    <source>
        <dbReference type="Pfam" id="PF01435"/>
    </source>
</evidence>
<feature type="domain" description="Peptidase M48" evidence="7">
    <location>
        <begin position="77"/>
        <end position="263"/>
    </location>
</feature>
<evidence type="ECO:0000256" key="2">
    <source>
        <dbReference type="ARBA" id="ARBA00022670"/>
    </source>
</evidence>
<accession>A0A1H6FA07</accession>
<reference evidence="8 9" key="1">
    <citation type="submission" date="2016-10" db="EMBL/GenBank/DDBJ databases">
        <authorList>
            <person name="de Groot N.N."/>
        </authorList>
    </citation>
    <scope>NUCLEOTIDE SEQUENCE [LARGE SCALE GENOMIC DNA]</scope>
    <source>
        <strain evidence="8">MBHS1</strain>
    </source>
</reference>
<keyword evidence="5" id="KW-0862">Zinc</keyword>
<evidence type="ECO:0000313" key="8">
    <source>
        <dbReference type="EMBL" id="SEH06932.1"/>
    </source>
</evidence>
<dbReference type="InterPro" id="IPR051156">
    <property type="entry name" value="Mito/Outer_Membr_Metalloprot"/>
</dbReference>
<protein>
    <submittedName>
        <fullName evidence="8">TPR repeat-containing protein YfgC</fullName>
    </submittedName>
</protein>
<dbReference type="Pfam" id="PF01435">
    <property type="entry name" value="Peptidase_M48"/>
    <property type="match status" value="1"/>
</dbReference>
<evidence type="ECO:0000256" key="3">
    <source>
        <dbReference type="ARBA" id="ARBA00022723"/>
    </source>
</evidence>
<comment type="cofactor">
    <cofactor evidence="1">
        <name>Zn(2+)</name>
        <dbReference type="ChEBI" id="CHEBI:29105"/>
    </cofactor>
</comment>
<dbReference type="GO" id="GO:0004222">
    <property type="term" value="F:metalloendopeptidase activity"/>
    <property type="evidence" value="ECO:0007669"/>
    <property type="project" value="InterPro"/>
</dbReference>
<dbReference type="PANTHER" id="PTHR22726:SF1">
    <property type="entry name" value="METALLOENDOPEPTIDASE OMA1, MITOCHONDRIAL"/>
    <property type="match status" value="1"/>
</dbReference>
<keyword evidence="6" id="KW-0482">Metalloprotease</keyword>
<dbReference type="Pfam" id="PF13174">
    <property type="entry name" value="TPR_6"/>
    <property type="match status" value="1"/>
</dbReference>
<dbReference type="InterPro" id="IPR011990">
    <property type="entry name" value="TPR-like_helical_dom_sf"/>
</dbReference>
<dbReference type="RefSeq" id="WP_103920649.1">
    <property type="nucleotide sequence ID" value="NZ_FMSV02000511.1"/>
</dbReference>
<dbReference type="GO" id="GO:0051603">
    <property type="term" value="P:proteolysis involved in protein catabolic process"/>
    <property type="evidence" value="ECO:0007669"/>
    <property type="project" value="TreeGrafter"/>
</dbReference>
<dbReference type="Pfam" id="PF13432">
    <property type="entry name" value="TPR_16"/>
    <property type="match status" value="1"/>
</dbReference>
<dbReference type="Gene3D" id="3.30.2010.10">
    <property type="entry name" value="Metalloproteases ('zincins'), catalytic domain"/>
    <property type="match status" value="1"/>
</dbReference>
<evidence type="ECO:0000256" key="6">
    <source>
        <dbReference type="ARBA" id="ARBA00023049"/>
    </source>
</evidence>
<keyword evidence="2" id="KW-0645">Protease</keyword>
<evidence type="ECO:0000256" key="5">
    <source>
        <dbReference type="ARBA" id="ARBA00022833"/>
    </source>
</evidence>
<keyword evidence="9" id="KW-1185">Reference proteome</keyword>
<dbReference type="EMBL" id="FMSV02000511">
    <property type="protein sequence ID" value="SEH06932.1"/>
    <property type="molecule type" value="Genomic_DNA"/>
</dbReference>
<dbReference type="GO" id="GO:0016020">
    <property type="term" value="C:membrane"/>
    <property type="evidence" value="ECO:0007669"/>
    <property type="project" value="TreeGrafter"/>
</dbReference>
<dbReference type="OrthoDB" id="9810445at2"/>
<dbReference type="GO" id="GO:0046872">
    <property type="term" value="F:metal ion binding"/>
    <property type="evidence" value="ECO:0007669"/>
    <property type="project" value="UniProtKB-KW"/>
</dbReference>
<evidence type="ECO:0000313" key="9">
    <source>
        <dbReference type="Proteomes" id="UP000236724"/>
    </source>
</evidence>
<evidence type="ECO:0000256" key="1">
    <source>
        <dbReference type="ARBA" id="ARBA00001947"/>
    </source>
</evidence>
<dbReference type="SUPFAM" id="SSF48452">
    <property type="entry name" value="TPR-like"/>
    <property type="match status" value="1"/>
</dbReference>